<dbReference type="PROSITE" id="PS00365">
    <property type="entry name" value="NIR_SIR"/>
    <property type="match status" value="1"/>
</dbReference>
<dbReference type="UniPathway" id="UPA00140">
    <property type="reaction ID" value="UER00207"/>
</dbReference>
<dbReference type="InterPro" id="IPR045854">
    <property type="entry name" value="NO2/SO3_Rdtase_4Fe4S_sf"/>
</dbReference>
<comment type="cofactor">
    <cofactor evidence="15">
        <name>[4Fe-4S] cluster</name>
        <dbReference type="ChEBI" id="CHEBI:49883"/>
    </cofactor>
    <text evidence="15">Binds 1 [4Fe-4S] cluster per subunit.</text>
</comment>
<organism evidence="18 19">
    <name type="scientific">Pandoraea faecigallinarum</name>
    <dbReference type="NCBI Taxonomy" id="656179"/>
    <lineage>
        <taxon>Bacteria</taxon>
        <taxon>Pseudomonadati</taxon>
        <taxon>Pseudomonadota</taxon>
        <taxon>Betaproteobacteria</taxon>
        <taxon>Burkholderiales</taxon>
        <taxon>Burkholderiaceae</taxon>
        <taxon>Pandoraea</taxon>
    </lineage>
</organism>
<keyword evidence="7 15" id="KW-0521">NADP</keyword>
<feature type="binding site" evidence="15">
    <location>
        <position position="484"/>
    </location>
    <ligand>
        <name>[4Fe-4S] cluster</name>
        <dbReference type="ChEBI" id="CHEBI:49883"/>
    </ligand>
</feature>
<dbReference type="PANTHER" id="PTHR11493">
    <property type="entry name" value="SULFITE REDUCTASE [NADPH] SUBUNIT BETA-RELATED"/>
    <property type="match status" value="1"/>
</dbReference>
<evidence type="ECO:0000256" key="4">
    <source>
        <dbReference type="ARBA" id="ARBA00022605"/>
    </source>
</evidence>
<dbReference type="GO" id="GO:0050311">
    <property type="term" value="F:sulfite reductase (ferredoxin) activity"/>
    <property type="evidence" value="ECO:0007669"/>
    <property type="project" value="TreeGrafter"/>
</dbReference>
<dbReference type="Pfam" id="PF03460">
    <property type="entry name" value="NIR_SIR_ferr"/>
    <property type="match status" value="2"/>
</dbReference>
<dbReference type="GO" id="GO:0051539">
    <property type="term" value="F:4 iron, 4 sulfur cluster binding"/>
    <property type="evidence" value="ECO:0007669"/>
    <property type="project" value="UniProtKB-KW"/>
</dbReference>
<dbReference type="FunFam" id="3.30.413.10:FF:000003">
    <property type="entry name" value="Sulfite reductase [NADPH] hemoprotein beta-component"/>
    <property type="match status" value="1"/>
</dbReference>
<evidence type="ECO:0000256" key="8">
    <source>
        <dbReference type="ARBA" id="ARBA00023002"/>
    </source>
</evidence>
<feature type="binding site" description="axial binding residue" evidence="15">
    <location>
        <position position="488"/>
    </location>
    <ligand>
        <name>siroheme</name>
        <dbReference type="ChEBI" id="CHEBI:60052"/>
    </ligand>
    <ligandPart>
        <name>Fe</name>
        <dbReference type="ChEBI" id="CHEBI:18248"/>
    </ligandPart>
</feature>
<comment type="pathway">
    <text evidence="1 15">Sulfur metabolism; hydrogen sulfide biosynthesis; hydrogen sulfide from sulfite (NADPH route): step 1/1.</text>
</comment>
<evidence type="ECO:0000256" key="12">
    <source>
        <dbReference type="ARBA" id="ARBA00052219"/>
    </source>
</evidence>
<dbReference type="GO" id="GO:0000103">
    <property type="term" value="P:sulfate assimilation"/>
    <property type="evidence" value="ECO:0007669"/>
    <property type="project" value="UniProtKB-UniRule"/>
</dbReference>
<comment type="similarity">
    <text evidence="2 15">Belongs to the nitrite and sulfite reductase 4Fe-4S domain family.</text>
</comment>
<comment type="cofactor">
    <cofactor evidence="15">
        <name>siroheme</name>
        <dbReference type="ChEBI" id="CHEBI:60052"/>
    </cofactor>
    <text evidence="15">Binds 1 siroheme per subunit.</text>
</comment>
<dbReference type="EC" id="1.8.1.2" evidence="15"/>
<evidence type="ECO:0000256" key="11">
    <source>
        <dbReference type="ARBA" id="ARBA00023192"/>
    </source>
</evidence>
<dbReference type="InterPro" id="IPR011786">
    <property type="entry name" value="CysI"/>
</dbReference>
<keyword evidence="11 15" id="KW-0198">Cysteine biosynthesis</keyword>
<dbReference type="GO" id="GO:0070814">
    <property type="term" value="P:hydrogen sulfide biosynthetic process"/>
    <property type="evidence" value="ECO:0007669"/>
    <property type="project" value="UniProtKB-UniRule"/>
</dbReference>
<keyword evidence="3 15" id="KW-0004">4Fe-4S</keyword>
<evidence type="ECO:0000256" key="9">
    <source>
        <dbReference type="ARBA" id="ARBA00023004"/>
    </source>
</evidence>
<dbReference type="PANTHER" id="PTHR11493:SF47">
    <property type="entry name" value="SULFITE REDUCTASE [NADPH] SUBUNIT BETA"/>
    <property type="match status" value="1"/>
</dbReference>
<dbReference type="GO" id="GO:0020037">
    <property type="term" value="F:heme binding"/>
    <property type="evidence" value="ECO:0007669"/>
    <property type="project" value="InterPro"/>
</dbReference>
<name>A0A0H3WME9_9BURK</name>
<dbReference type="SUPFAM" id="SSF56014">
    <property type="entry name" value="Nitrite and sulphite reductase 4Fe-4S domain-like"/>
    <property type="match status" value="2"/>
</dbReference>
<dbReference type="GO" id="GO:0046872">
    <property type="term" value="F:metal ion binding"/>
    <property type="evidence" value="ECO:0007669"/>
    <property type="project" value="UniProtKB-KW"/>
</dbReference>
<evidence type="ECO:0000256" key="6">
    <source>
        <dbReference type="ARBA" id="ARBA00022723"/>
    </source>
</evidence>
<dbReference type="InterPro" id="IPR036136">
    <property type="entry name" value="Nit/Sulf_reduc_fer-like_dom_sf"/>
</dbReference>
<protein>
    <recommendedName>
        <fullName evidence="15">Sulfite reductase [NADPH] hemoprotein beta-component</fullName>
        <shortName evidence="15">SiR-HP</shortName>
        <shortName evidence="15">SiRHP</shortName>
        <ecNumber evidence="15">1.8.1.2</ecNumber>
    </recommendedName>
</protein>
<evidence type="ECO:0000256" key="3">
    <source>
        <dbReference type="ARBA" id="ARBA00022485"/>
    </source>
</evidence>
<comment type="function">
    <text evidence="13 15">Component of the sulfite reductase complex that catalyzes the 6-electron reduction of sulfite to sulfide. This is one of several activities required for the biosynthesis of L-cysteine from sulfate.</text>
</comment>
<dbReference type="InterPro" id="IPR006066">
    <property type="entry name" value="NO2/SO3_Rdtase_FeS/sirohaem_BS"/>
</dbReference>
<dbReference type="PATRIC" id="fig|656179.3.peg.323"/>
<dbReference type="GO" id="GO:0009337">
    <property type="term" value="C:sulfite reductase complex (NADPH)"/>
    <property type="evidence" value="ECO:0007669"/>
    <property type="project" value="InterPro"/>
</dbReference>
<dbReference type="OrthoDB" id="3189055at2"/>
<feature type="domain" description="Nitrite/Sulfite reductase ferredoxin-like" evidence="17">
    <location>
        <begin position="77"/>
        <end position="139"/>
    </location>
</feature>
<gene>
    <name evidence="15" type="primary">cysI</name>
    <name evidence="18" type="ORF">AB870_01445</name>
</gene>
<evidence type="ECO:0000256" key="15">
    <source>
        <dbReference type="HAMAP-Rule" id="MF_01540"/>
    </source>
</evidence>
<dbReference type="KEGG" id="pfg:AB870_01445"/>
<evidence type="ECO:0000256" key="7">
    <source>
        <dbReference type="ARBA" id="ARBA00022857"/>
    </source>
</evidence>
<feature type="domain" description="Nitrite/Sulfite reductase ferredoxin-like" evidence="17">
    <location>
        <begin position="354"/>
        <end position="420"/>
    </location>
</feature>
<dbReference type="GO" id="GO:0050661">
    <property type="term" value="F:NADP binding"/>
    <property type="evidence" value="ECO:0007669"/>
    <property type="project" value="InterPro"/>
</dbReference>
<evidence type="ECO:0000313" key="18">
    <source>
        <dbReference type="EMBL" id="AKM29074.1"/>
    </source>
</evidence>
<evidence type="ECO:0000256" key="1">
    <source>
        <dbReference type="ARBA" id="ARBA00004774"/>
    </source>
</evidence>
<keyword evidence="4 15" id="KW-0028">Amino-acid biosynthesis</keyword>
<dbReference type="Gene3D" id="3.90.480.10">
    <property type="entry name" value="Sulfite Reductase Hemoprotein,Domain 2"/>
    <property type="match status" value="1"/>
</dbReference>
<dbReference type="NCBIfam" id="NF010029">
    <property type="entry name" value="PRK13504.1"/>
    <property type="match status" value="1"/>
</dbReference>
<dbReference type="AlphaFoldDB" id="A0A0H3WME9"/>
<dbReference type="Proteomes" id="UP000035651">
    <property type="component" value="Chromosome"/>
</dbReference>
<dbReference type="STRING" id="656179.AB870_01445"/>
<comment type="subunit">
    <text evidence="14 15">Alpha(8)-beta(8). The alpha component is a flavoprotein, the beta component is a hemoprotein.</text>
</comment>
<dbReference type="HAMAP" id="MF_01540">
    <property type="entry name" value="CysI"/>
    <property type="match status" value="1"/>
</dbReference>
<evidence type="ECO:0000256" key="10">
    <source>
        <dbReference type="ARBA" id="ARBA00023014"/>
    </source>
</evidence>
<dbReference type="InterPro" id="IPR006067">
    <property type="entry name" value="NO2/SO3_Rdtase_4Fe4S_dom"/>
</dbReference>
<keyword evidence="10 15" id="KW-0411">Iron-sulfur</keyword>
<dbReference type="Pfam" id="PF01077">
    <property type="entry name" value="NIR_SIR"/>
    <property type="match status" value="1"/>
</dbReference>
<evidence type="ECO:0000256" key="2">
    <source>
        <dbReference type="ARBA" id="ARBA00010429"/>
    </source>
</evidence>
<sequence>MTQTTPSGSADKSAARSEVEKIKDVSNYLRGTIAQGLADPLTGAIFEKDAQLLKFHGAYMQDDRDLRAERQKQKLEPAYQFMVRLRMPGGVCTPAQWRKLDALAQQYGGNTLRLTTRQTVQYHNVLKHQLRPLIRGIDEVAMTSIAACGDVNRNTLVSNNPHLSPAHAEALDWCLKIDRHLLPHTSAYREIWLGDKRLGAGKEDLEPIYGKHYLPRKFKIAIAVPPNNDVDLYANDLGFIAIVGDDGKLEGFNVSVGGGMGMTHGDAATYPRTGTVIGYIPAHRIVDVAEKVLLVQRDFGDRTNRKHARLKYTIDDRGVEWFGETLNRYLGWDLAPARAFAFTTNGDQYGWRKGADGLWHLTLFIQNGRVKDRGDYRPMTGLREIAGVHDGEFRITANQNLIVARVSDANKPRIEALVKAYGLLEGEHHSALRINSMACVGFPTCGLALAESERALPGLVTRLEKVLEDAGLAGEPITLRMTGCPNGCARPYLAEIGLVGKSPGKYNLYLGAGFHGERLNKLYKESLNEDQVVAELTPLFRQYSASRDAGEKFGDFLVRQGIVKAVVEAREDFHGPGHAES</sequence>
<proteinExistence type="inferred from homology"/>
<keyword evidence="19" id="KW-1185">Reference proteome</keyword>
<dbReference type="RefSeq" id="WP_047905035.1">
    <property type="nucleotide sequence ID" value="NZ_CP011807.3"/>
</dbReference>
<comment type="catalytic activity">
    <reaction evidence="12 15">
        <text>hydrogen sulfide + 3 NADP(+) + 3 H2O = sulfite + 3 NADPH + 4 H(+)</text>
        <dbReference type="Rhea" id="RHEA:13801"/>
        <dbReference type="ChEBI" id="CHEBI:15377"/>
        <dbReference type="ChEBI" id="CHEBI:15378"/>
        <dbReference type="ChEBI" id="CHEBI:17359"/>
        <dbReference type="ChEBI" id="CHEBI:29919"/>
        <dbReference type="ChEBI" id="CHEBI:57783"/>
        <dbReference type="ChEBI" id="CHEBI:58349"/>
        <dbReference type="EC" id="1.8.1.2"/>
    </reaction>
</comment>
<dbReference type="SUPFAM" id="SSF55124">
    <property type="entry name" value="Nitrite/Sulfite reductase N-terminal domain-like"/>
    <property type="match status" value="2"/>
</dbReference>
<dbReference type="Gene3D" id="3.30.413.10">
    <property type="entry name" value="Sulfite Reductase Hemoprotein, domain 1"/>
    <property type="match status" value="2"/>
</dbReference>
<evidence type="ECO:0000256" key="5">
    <source>
        <dbReference type="ARBA" id="ARBA00022617"/>
    </source>
</evidence>
<feature type="binding site" evidence="15">
    <location>
        <position position="439"/>
    </location>
    <ligand>
        <name>[4Fe-4S] cluster</name>
        <dbReference type="ChEBI" id="CHEBI:49883"/>
    </ligand>
</feature>
<reference evidence="18" key="1">
    <citation type="submission" date="2016-06" db="EMBL/GenBank/DDBJ databases">
        <title>Complete Genome Sequence of Pandoraea faecigallinarum DSM-23572.</title>
        <authorList>
            <person name="Yong D."/>
            <person name="Ee R."/>
            <person name="Lim Y.-L."/>
            <person name="Yin W.-F."/>
            <person name="Chan K.-G."/>
        </authorList>
    </citation>
    <scope>NUCLEOTIDE SEQUENCE</scope>
    <source>
        <strain evidence="18">DSM 23572</strain>
    </source>
</reference>
<feature type="binding site" evidence="15">
    <location>
        <position position="488"/>
    </location>
    <ligand>
        <name>[4Fe-4S] cluster</name>
        <dbReference type="ChEBI" id="CHEBI:49883"/>
    </ligand>
</feature>
<dbReference type="InterPro" id="IPR045169">
    <property type="entry name" value="NO2/SO3_Rdtase_4Fe4S_prot"/>
</dbReference>
<keyword evidence="6 15" id="KW-0479">Metal-binding</keyword>
<dbReference type="EMBL" id="CP011807">
    <property type="protein sequence ID" value="AKM29074.1"/>
    <property type="molecule type" value="Genomic_DNA"/>
</dbReference>
<dbReference type="GO" id="GO:0004783">
    <property type="term" value="F:sulfite reductase (NADPH) activity"/>
    <property type="evidence" value="ECO:0007669"/>
    <property type="project" value="UniProtKB-UniRule"/>
</dbReference>
<keyword evidence="8 15" id="KW-0560">Oxidoreductase</keyword>
<dbReference type="InterPro" id="IPR005117">
    <property type="entry name" value="NiRdtase/SiRdtase_haem-b_fer"/>
</dbReference>
<dbReference type="GO" id="GO:0019344">
    <property type="term" value="P:cysteine biosynthetic process"/>
    <property type="evidence" value="ECO:0007669"/>
    <property type="project" value="UniProtKB-KW"/>
</dbReference>
<evidence type="ECO:0000313" key="19">
    <source>
        <dbReference type="Proteomes" id="UP000035651"/>
    </source>
</evidence>
<dbReference type="NCBIfam" id="TIGR02041">
    <property type="entry name" value="CysI"/>
    <property type="match status" value="1"/>
</dbReference>
<evidence type="ECO:0000256" key="13">
    <source>
        <dbReference type="ARBA" id="ARBA00057160"/>
    </source>
</evidence>
<feature type="binding site" evidence="15">
    <location>
        <position position="445"/>
    </location>
    <ligand>
        <name>[4Fe-4S] cluster</name>
        <dbReference type="ChEBI" id="CHEBI:49883"/>
    </ligand>
</feature>
<keyword evidence="9 15" id="KW-0408">Iron</keyword>
<accession>A0A0H3WME9</accession>
<evidence type="ECO:0000256" key="14">
    <source>
        <dbReference type="ARBA" id="ARBA00062253"/>
    </source>
</evidence>
<evidence type="ECO:0000259" key="17">
    <source>
        <dbReference type="Pfam" id="PF03460"/>
    </source>
</evidence>
<keyword evidence="5 15" id="KW-0349">Heme</keyword>
<dbReference type="Gene3D" id="3.90.480.20">
    <property type="match status" value="1"/>
</dbReference>
<feature type="domain" description="Nitrite/sulphite reductase 4Fe-4S" evidence="16">
    <location>
        <begin position="179"/>
        <end position="333"/>
    </location>
</feature>
<evidence type="ECO:0000259" key="16">
    <source>
        <dbReference type="Pfam" id="PF01077"/>
    </source>
</evidence>
<dbReference type="PRINTS" id="PR00397">
    <property type="entry name" value="SIROHAEM"/>
</dbReference>